<dbReference type="OrthoDB" id="6375174at2759"/>
<dbReference type="PRINTS" id="PR01911">
    <property type="entry name" value="PFDSPHPHTASE"/>
</dbReference>
<evidence type="ECO:0000313" key="4">
    <source>
        <dbReference type="EMBL" id="RCH90896.1"/>
    </source>
</evidence>
<accession>A0A367JLU3</accession>
<dbReference type="EMBL" id="PJQM01003081">
    <property type="protein sequence ID" value="RCH90896.1"/>
    <property type="molecule type" value="Genomic_DNA"/>
</dbReference>
<dbReference type="InterPro" id="IPR029021">
    <property type="entry name" value="Prot-tyrosine_phosphatase-like"/>
</dbReference>
<evidence type="ECO:0000313" key="5">
    <source>
        <dbReference type="Proteomes" id="UP000253551"/>
    </source>
</evidence>
<dbReference type="PANTHER" id="PTHR31126:SF18">
    <property type="entry name" value="PROTEIN-TYROSINE-PHOSPHATASE"/>
    <property type="match status" value="1"/>
</dbReference>
<gene>
    <name evidence="4" type="ORF">CU098_006906</name>
</gene>
<keyword evidence="2" id="KW-0963">Cytoplasm</keyword>
<dbReference type="STRING" id="4846.A0A367JLU3"/>
<name>A0A367JLU3_RHIST</name>
<dbReference type="SUPFAM" id="SSF52799">
    <property type="entry name" value="(Phosphotyrosine protein) phosphatases II"/>
    <property type="match status" value="1"/>
</dbReference>
<dbReference type="InterPro" id="IPR004861">
    <property type="entry name" value="Siw14-like"/>
</dbReference>
<proteinExistence type="predicted"/>
<comment type="caution">
    <text evidence="4">The sequence shown here is derived from an EMBL/GenBank/DDBJ whole genome shotgun (WGS) entry which is preliminary data.</text>
</comment>
<sequence>MVVNSANILCPPEQFGIVEPGIYRSDMIQQIHFTFLKQFGFKTLIMLSPELPNRVTNNFIEEGKINLVHVGMATWKPTQPSTWRPVSEELIKEGLELILNVETHPILIMCTSGIHETGTLIGCLRKLEHWNFSSILTEYRAYAGSKARYVNEQFIELFDLDLVTLPMQLPLWFVKQQKMLAEEEEKQRQR</sequence>
<dbReference type="GO" id="GO:0005737">
    <property type="term" value="C:cytoplasm"/>
    <property type="evidence" value="ECO:0007669"/>
    <property type="project" value="UniProtKB-SubCell"/>
</dbReference>
<reference evidence="4 5" key="1">
    <citation type="journal article" date="2018" name="G3 (Bethesda)">
        <title>Phylogenetic and Phylogenomic Definition of Rhizopus Species.</title>
        <authorList>
            <person name="Gryganskyi A.P."/>
            <person name="Golan J."/>
            <person name="Dolatabadi S."/>
            <person name="Mondo S."/>
            <person name="Robb S."/>
            <person name="Idnurm A."/>
            <person name="Muszewska A."/>
            <person name="Steczkiewicz K."/>
            <person name="Masonjones S."/>
            <person name="Liao H.L."/>
            <person name="Gajdeczka M.T."/>
            <person name="Anike F."/>
            <person name="Vuek A."/>
            <person name="Anishchenko I.M."/>
            <person name="Voigt K."/>
            <person name="de Hoog G.S."/>
            <person name="Smith M.E."/>
            <person name="Heitman J."/>
            <person name="Vilgalys R."/>
            <person name="Stajich J.E."/>
        </authorList>
    </citation>
    <scope>NUCLEOTIDE SEQUENCE [LARGE SCALE GENOMIC DNA]</scope>
    <source>
        <strain evidence="4 5">LSU 92-RS-03</strain>
    </source>
</reference>
<keyword evidence="3" id="KW-0378">Hydrolase</keyword>
<dbReference type="GO" id="GO:0016791">
    <property type="term" value="F:phosphatase activity"/>
    <property type="evidence" value="ECO:0007669"/>
    <property type="project" value="InterPro"/>
</dbReference>
<evidence type="ECO:0000256" key="3">
    <source>
        <dbReference type="ARBA" id="ARBA00022801"/>
    </source>
</evidence>
<dbReference type="InterPro" id="IPR020428">
    <property type="entry name" value="PFA-DSPs"/>
</dbReference>
<dbReference type="FunFam" id="3.90.190.10:FF:000035">
    <property type="entry name" value="Tyrosine phosphatase, putative"/>
    <property type="match status" value="1"/>
</dbReference>
<dbReference type="CDD" id="cd14501">
    <property type="entry name" value="PFA-DSP"/>
    <property type="match status" value="1"/>
</dbReference>
<comment type="subcellular location">
    <subcellularLocation>
        <location evidence="1">Cytoplasm</location>
    </subcellularLocation>
</comment>
<dbReference type="Proteomes" id="UP000253551">
    <property type="component" value="Unassembled WGS sequence"/>
</dbReference>
<protein>
    <recommendedName>
        <fullName evidence="6">Protein-tyrosine phosphatase</fullName>
    </recommendedName>
</protein>
<dbReference type="PANTHER" id="PTHR31126">
    <property type="entry name" value="TYROSINE-PROTEIN PHOSPHATASE"/>
    <property type="match status" value="1"/>
</dbReference>
<dbReference type="Gene3D" id="3.90.190.10">
    <property type="entry name" value="Protein tyrosine phosphatase superfamily"/>
    <property type="match status" value="1"/>
</dbReference>
<keyword evidence="5" id="KW-1185">Reference proteome</keyword>
<evidence type="ECO:0008006" key="6">
    <source>
        <dbReference type="Google" id="ProtNLM"/>
    </source>
</evidence>
<evidence type="ECO:0000256" key="1">
    <source>
        <dbReference type="ARBA" id="ARBA00004496"/>
    </source>
</evidence>
<dbReference type="Pfam" id="PF03162">
    <property type="entry name" value="Y_phosphatase2"/>
    <property type="match status" value="1"/>
</dbReference>
<dbReference type="AlphaFoldDB" id="A0A367JLU3"/>
<evidence type="ECO:0000256" key="2">
    <source>
        <dbReference type="ARBA" id="ARBA00022490"/>
    </source>
</evidence>
<organism evidence="4 5">
    <name type="scientific">Rhizopus stolonifer</name>
    <name type="common">Rhizopus nigricans</name>
    <dbReference type="NCBI Taxonomy" id="4846"/>
    <lineage>
        <taxon>Eukaryota</taxon>
        <taxon>Fungi</taxon>
        <taxon>Fungi incertae sedis</taxon>
        <taxon>Mucoromycota</taxon>
        <taxon>Mucoromycotina</taxon>
        <taxon>Mucoromycetes</taxon>
        <taxon>Mucorales</taxon>
        <taxon>Mucorineae</taxon>
        <taxon>Rhizopodaceae</taxon>
        <taxon>Rhizopus</taxon>
    </lineage>
</organism>